<feature type="chain" id="PRO_5039242459" description="DUF4625 domain-containing protein" evidence="1">
    <location>
        <begin position="18"/>
        <end position="133"/>
    </location>
</feature>
<keyword evidence="1" id="KW-0732">Signal</keyword>
<dbReference type="EMBL" id="JADKGY010000001">
    <property type="protein sequence ID" value="MBK9981999.1"/>
    <property type="molecule type" value="Genomic_DNA"/>
</dbReference>
<accession>A0A9D7XM95</accession>
<sequence>MKKFALFFWAIILLAIACNKTDPADQFSNSLKLGTGLSATNSFVLTGEGTVFQSGILIYFRLESKDDMAGSAVRINVNPVGSATTETHDFPSLQSYGHIYLSSFLVQSPGDYIATGILADGDKTIASINFTVQ</sequence>
<evidence type="ECO:0000313" key="2">
    <source>
        <dbReference type="EMBL" id="MBK9981999.1"/>
    </source>
</evidence>
<feature type="signal peptide" evidence="1">
    <location>
        <begin position="1"/>
        <end position="17"/>
    </location>
</feature>
<reference evidence="2 3" key="1">
    <citation type="submission" date="2020-10" db="EMBL/GenBank/DDBJ databases">
        <title>Connecting structure to function with the recovery of over 1000 high-quality activated sludge metagenome-assembled genomes encoding full-length rRNA genes using long-read sequencing.</title>
        <authorList>
            <person name="Singleton C.M."/>
            <person name="Petriglieri F."/>
            <person name="Kristensen J.M."/>
            <person name="Kirkegaard R.H."/>
            <person name="Michaelsen T.Y."/>
            <person name="Andersen M.H."/>
            <person name="Karst S.M."/>
            <person name="Dueholm M.S."/>
            <person name="Nielsen P.H."/>
            <person name="Albertsen M."/>
        </authorList>
    </citation>
    <scope>NUCLEOTIDE SEQUENCE [LARGE SCALE GENOMIC DNA]</scope>
    <source>
        <strain evidence="2">Ribe_18-Q3-R11-54_MAXAC.273</strain>
    </source>
</reference>
<evidence type="ECO:0008006" key="4">
    <source>
        <dbReference type="Google" id="ProtNLM"/>
    </source>
</evidence>
<gene>
    <name evidence="2" type="ORF">IPP15_06155</name>
</gene>
<dbReference type="AlphaFoldDB" id="A0A9D7XM95"/>
<dbReference type="Proteomes" id="UP000808337">
    <property type="component" value="Unassembled WGS sequence"/>
</dbReference>
<evidence type="ECO:0000256" key="1">
    <source>
        <dbReference type="SAM" id="SignalP"/>
    </source>
</evidence>
<proteinExistence type="predicted"/>
<dbReference type="PROSITE" id="PS51257">
    <property type="entry name" value="PROKAR_LIPOPROTEIN"/>
    <property type="match status" value="1"/>
</dbReference>
<organism evidence="2 3">
    <name type="scientific">Candidatus Opimibacter skivensis</name>
    <dbReference type="NCBI Taxonomy" id="2982028"/>
    <lineage>
        <taxon>Bacteria</taxon>
        <taxon>Pseudomonadati</taxon>
        <taxon>Bacteroidota</taxon>
        <taxon>Saprospiria</taxon>
        <taxon>Saprospirales</taxon>
        <taxon>Saprospiraceae</taxon>
        <taxon>Candidatus Opimibacter</taxon>
    </lineage>
</organism>
<protein>
    <recommendedName>
        <fullName evidence="4">DUF4625 domain-containing protein</fullName>
    </recommendedName>
</protein>
<comment type="caution">
    <text evidence="2">The sequence shown here is derived from an EMBL/GenBank/DDBJ whole genome shotgun (WGS) entry which is preliminary data.</text>
</comment>
<evidence type="ECO:0000313" key="3">
    <source>
        <dbReference type="Proteomes" id="UP000808337"/>
    </source>
</evidence>
<name>A0A9D7XM95_9BACT</name>